<evidence type="ECO:0000256" key="1">
    <source>
        <dbReference type="SAM" id="MobiDB-lite"/>
    </source>
</evidence>
<dbReference type="Proteomes" id="UP000324517">
    <property type="component" value="Unassembled WGS sequence"/>
</dbReference>
<proteinExistence type="predicted"/>
<sequence length="48" mass="5061">MWKLPLIAVEGTKTPAGGRDREDPTGRMPKEASGPPAKSEVPGTEINS</sequence>
<gene>
    <name evidence="2" type="ORF">FZC75_20920</name>
</gene>
<evidence type="ECO:0000313" key="2">
    <source>
        <dbReference type="EMBL" id="TYS64662.1"/>
    </source>
</evidence>
<comment type="caution">
    <text evidence="2">The sequence shown here is derived from an EMBL/GenBank/DDBJ whole genome shotgun (WGS) entry which is preliminary data.</text>
</comment>
<feature type="region of interest" description="Disordered" evidence="1">
    <location>
        <begin position="1"/>
        <end position="48"/>
    </location>
</feature>
<accession>A0A5D4SR90</accession>
<feature type="compositionally biased region" description="Basic and acidic residues" evidence="1">
    <location>
        <begin position="18"/>
        <end position="30"/>
    </location>
</feature>
<organism evidence="2 3">
    <name type="scientific">Sutcliffiella horikoshii</name>
    <dbReference type="NCBI Taxonomy" id="79883"/>
    <lineage>
        <taxon>Bacteria</taxon>
        <taxon>Bacillati</taxon>
        <taxon>Bacillota</taxon>
        <taxon>Bacilli</taxon>
        <taxon>Bacillales</taxon>
        <taxon>Bacillaceae</taxon>
        <taxon>Sutcliffiella</taxon>
    </lineage>
</organism>
<protein>
    <submittedName>
        <fullName evidence="2">Multidrug transporter</fullName>
    </submittedName>
</protein>
<dbReference type="AlphaFoldDB" id="A0A5D4SR90"/>
<dbReference type="EMBL" id="VTET01000017">
    <property type="protein sequence ID" value="TYS64662.1"/>
    <property type="molecule type" value="Genomic_DNA"/>
</dbReference>
<dbReference type="OrthoDB" id="2943010at2"/>
<name>A0A5D4SR90_9BACI</name>
<evidence type="ECO:0000313" key="3">
    <source>
        <dbReference type="Proteomes" id="UP000324517"/>
    </source>
</evidence>
<reference evidence="2 3" key="1">
    <citation type="submission" date="2019-08" db="EMBL/GenBank/DDBJ databases">
        <title>Bacillus genomes from the desert of Cuatro Cienegas, Coahuila.</title>
        <authorList>
            <person name="Olmedo-Alvarez G."/>
        </authorList>
    </citation>
    <scope>NUCLEOTIDE SEQUENCE [LARGE SCALE GENOMIC DNA]</scope>
    <source>
        <strain evidence="2 3">CH98b_3T</strain>
    </source>
</reference>